<dbReference type="EMBL" id="CCYD01000653">
    <property type="protein sequence ID" value="CEG43199.1"/>
    <property type="molecule type" value="Genomic_DNA"/>
</dbReference>
<dbReference type="InterPro" id="IPR027417">
    <property type="entry name" value="P-loop_NTPase"/>
</dbReference>
<dbReference type="InterPro" id="IPR001752">
    <property type="entry name" value="Kinesin_motor_dom"/>
</dbReference>
<dbReference type="FunFam" id="1.20.5.110:FF:000002">
    <property type="entry name" value="Vesicle transport through interaction with t-SNAREsB"/>
    <property type="match status" value="1"/>
</dbReference>
<dbReference type="PANTHER" id="PTHR47972">
    <property type="entry name" value="KINESIN-LIKE PROTEIN KLP-3"/>
    <property type="match status" value="1"/>
</dbReference>
<comment type="similarity">
    <text evidence="15">Belongs to the TRAFAC class myosin-kinesin ATPase superfamily. Kinesin family.</text>
</comment>
<dbReference type="GO" id="GO:0007018">
    <property type="term" value="P:microtubule-based movement"/>
    <property type="evidence" value="ECO:0007669"/>
    <property type="project" value="InterPro"/>
</dbReference>
<keyword evidence="8 15" id="KW-0067">ATP-binding</keyword>
<dbReference type="PROSITE" id="PS50067">
    <property type="entry name" value="KINESIN_MOTOR_2"/>
    <property type="match status" value="1"/>
</dbReference>
<evidence type="ECO:0000256" key="9">
    <source>
        <dbReference type="ARBA" id="ARBA00022927"/>
    </source>
</evidence>
<dbReference type="InterPro" id="IPR010989">
    <property type="entry name" value="SNARE"/>
</dbReference>
<dbReference type="GO" id="GO:0005524">
    <property type="term" value="F:ATP binding"/>
    <property type="evidence" value="ECO:0007669"/>
    <property type="project" value="UniProtKB-UniRule"/>
</dbReference>
<name>A0A0P1AP18_PLAHL</name>
<dbReference type="SMART" id="SM00456">
    <property type="entry name" value="WW"/>
    <property type="match status" value="1"/>
</dbReference>
<dbReference type="FunFam" id="3.40.850.10:FF:000146">
    <property type="entry name" value="Kinesin-like protein"/>
    <property type="match status" value="1"/>
</dbReference>
<comment type="similarity">
    <text evidence="4">Belongs to the VTI1 family.</text>
</comment>
<feature type="coiled-coil region" evidence="16">
    <location>
        <begin position="913"/>
        <end position="958"/>
    </location>
</feature>
<evidence type="ECO:0000256" key="13">
    <source>
        <dbReference type="ARBA" id="ARBA00023128"/>
    </source>
</evidence>
<feature type="domain" description="WW" evidence="17">
    <location>
        <begin position="458"/>
        <end position="492"/>
    </location>
</feature>
<keyword evidence="6" id="KW-0812">Transmembrane</keyword>
<dbReference type="InterPro" id="IPR036961">
    <property type="entry name" value="Kinesin_motor_dom_sf"/>
</dbReference>
<dbReference type="Gene3D" id="1.20.5.110">
    <property type="match status" value="1"/>
</dbReference>
<dbReference type="InterPro" id="IPR004686">
    <property type="entry name" value="Mtc"/>
</dbReference>
<dbReference type="Pfam" id="PF05008">
    <property type="entry name" value="V-SNARE"/>
    <property type="match status" value="1"/>
</dbReference>
<evidence type="ECO:0000256" key="8">
    <source>
        <dbReference type="ARBA" id="ARBA00022840"/>
    </source>
</evidence>
<dbReference type="PANTHER" id="PTHR47972:SF28">
    <property type="entry name" value="KINESIN-LIKE PROTEIN KLP-3"/>
    <property type="match status" value="1"/>
</dbReference>
<keyword evidence="5" id="KW-0813">Transport</keyword>
<evidence type="ECO:0000256" key="16">
    <source>
        <dbReference type="SAM" id="Coils"/>
    </source>
</evidence>
<feature type="binding site" evidence="15">
    <location>
        <begin position="1087"/>
        <end position="1094"/>
    </location>
    <ligand>
        <name>ATP</name>
        <dbReference type="ChEBI" id="CHEBI:30616"/>
    </ligand>
</feature>
<comment type="similarity">
    <text evidence="3">Belongs to the sideroflexin family.</text>
</comment>
<reference evidence="20" key="1">
    <citation type="submission" date="2014-09" db="EMBL/GenBank/DDBJ databases">
        <authorList>
            <person name="Sharma Rahul"/>
            <person name="Thines Marco"/>
        </authorList>
    </citation>
    <scope>NUCLEOTIDE SEQUENCE [LARGE SCALE GENOMIC DNA]</scope>
</reference>
<keyword evidence="10" id="KW-0029">Amino-acid transport</keyword>
<dbReference type="CDD" id="cd00201">
    <property type="entry name" value="WW"/>
    <property type="match status" value="1"/>
</dbReference>
<dbReference type="PRINTS" id="PR00380">
    <property type="entry name" value="KINESINHEAVY"/>
</dbReference>
<evidence type="ECO:0000256" key="6">
    <source>
        <dbReference type="ARBA" id="ARBA00022692"/>
    </source>
</evidence>
<dbReference type="OMA" id="RSHTWIQ"/>
<dbReference type="InterPro" id="IPR001202">
    <property type="entry name" value="WW_dom"/>
</dbReference>
<dbReference type="InterPro" id="IPR019821">
    <property type="entry name" value="Kinesin_motor_CS"/>
</dbReference>
<evidence type="ECO:0000256" key="15">
    <source>
        <dbReference type="PROSITE-ProRule" id="PRU00283"/>
    </source>
</evidence>
<dbReference type="PROSITE" id="PS00411">
    <property type="entry name" value="KINESIN_MOTOR_1"/>
    <property type="match status" value="1"/>
</dbReference>
<keyword evidence="7 15" id="KW-0547">Nucleotide-binding</keyword>
<dbReference type="GO" id="GO:0015630">
    <property type="term" value="C:microtubule cytoskeleton"/>
    <property type="evidence" value="ECO:0007669"/>
    <property type="project" value="TreeGrafter"/>
</dbReference>
<keyword evidence="14" id="KW-0472">Membrane</keyword>
<keyword evidence="20" id="KW-1185">Reference proteome</keyword>
<dbReference type="RefSeq" id="XP_024579568.1">
    <property type="nucleotide sequence ID" value="XM_024729164.1"/>
</dbReference>
<comment type="subcellular location">
    <subcellularLocation>
        <location evidence="1">Membrane</location>
        <topology evidence="1">Single-pass type IV membrane protein</topology>
    </subcellularLocation>
    <subcellularLocation>
        <location evidence="2">Mitochondrion membrane</location>
        <topology evidence="2">Multi-pass membrane protein</topology>
    </subcellularLocation>
</comment>
<dbReference type="Gene3D" id="3.40.850.10">
    <property type="entry name" value="Kinesin motor domain"/>
    <property type="match status" value="1"/>
</dbReference>
<evidence type="ECO:0000259" key="17">
    <source>
        <dbReference type="PROSITE" id="PS50020"/>
    </source>
</evidence>
<keyword evidence="13" id="KW-0496">Mitochondrion</keyword>
<dbReference type="InterPro" id="IPR027640">
    <property type="entry name" value="Kinesin-like_fam"/>
</dbReference>
<evidence type="ECO:0000313" key="19">
    <source>
        <dbReference type="EMBL" id="CEG43199.1"/>
    </source>
</evidence>
<proteinExistence type="inferred from homology"/>
<dbReference type="InterPro" id="IPR036020">
    <property type="entry name" value="WW_dom_sf"/>
</dbReference>
<protein>
    <submittedName>
        <fullName evidence="19">Kinesin-like protein</fullName>
    </submittedName>
</protein>
<dbReference type="GeneID" id="36408468"/>
<dbReference type="SUPFAM" id="SSF51045">
    <property type="entry name" value="WW domain"/>
    <property type="match status" value="1"/>
</dbReference>
<feature type="coiled-coil region" evidence="16">
    <location>
        <begin position="745"/>
        <end position="805"/>
    </location>
</feature>
<dbReference type="GO" id="GO:0008017">
    <property type="term" value="F:microtubule binding"/>
    <property type="evidence" value="ECO:0007669"/>
    <property type="project" value="InterPro"/>
</dbReference>
<dbReference type="OrthoDB" id="3176171at2759"/>
<dbReference type="InterPro" id="IPR038407">
    <property type="entry name" value="v-SNARE_N_sf"/>
</dbReference>
<evidence type="ECO:0000313" key="20">
    <source>
        <dbReference type="Proteomes" id="UP000054928"/>
    </source>
</evidence>
<keyword evidence="12 16" id="KW-0175">Coiled coil</keyword>
<dbReference type="CDD" id="cd15862">
    <property type="entry name" value="SNARE_Vti1"/>
    <property type="match status" value="1"/>
</dbReference>
<keyword evidence="9" id="KW-0653">Protein transport</keyword>
<dbReference type="PROSITE" id="PS50020">
    <property type="entry name" value="WW_DOMAIN_2"/>
    <property type="match status" value="1"/>
</dbReference>
<dbReference type="Pfam" id="PF03820">
    <property type="entry name" value="SFXNs"/>
    <property type="match status" value="1"/>
</dbReference>
<evidence type="ECO:0000256" key="7">
    <source>
        <dbReference type="ARBA" id="ARBA00022741"/>
    </source>
</evidence>
<dbReference type="Gene3D" id="3.30.1470.10">
    <property type="entry name" value="Photosystem I PsaD, reaction center subunit II"/>
    <property type="match status" value="1"/>
</dbReference>
<evidence type="ECO:0000256" key="4">
    <source>
        <dbReference type="ARBA" id="ARBA00006108"/>
    </source>
</evidence>
<dbReference type="SMART" id="SM00129">
    <property type="entry name" value="KISc"/>
    <property type="match status" value="1"/>
</dbReference>
<dbReference type="GO" id="GO:0006865">
    <property type="term" value="P:amino acid transport"/>
    <property type="evidence" value="ECO:0007669"/>
    <property type="project" value="UniProtKB-KW"/>
</dbReference>
<evidence type="ECO:0000256" key="12">
    <source>
        <dbReference type="ARBA" id="ARBA00023054"/>
    </source>
</evidence>
<evidence type="ECO:0000256" key="2">
    <source>
        <dbReference type="ARBA" id="ARBA00004225"/>
    </source>
</evidence>
<evidence type="ECO:0000256" key="3">
    <source>
        <dbReference type="ARBA" id="ARBA00005974"/>
    </source>
</evidence>
<sequence>MDDVVLLIRPPVLRTTVNENVVKVCRAYALFTIFAYLEVYFFQLGNTIFWQWVNQSYSAGFNYANRNASSDQDNLAILKSYATATFVSCSTAVGLGKMVDKAKGLSPSTRSFLGKMVPFVAVAIANNDNFPLEMVEFPAEFLSLEADFVDSKMAINNIINEILRGGASAVSSASQTGQARVVEAQRSIKLMTVEARGRQPQLRRSMQTKINMYRDELQGLVRDLERALLMAREGKSISSNTNETSQYERLSKNNDRLIKSSKTLEDTHRIVAETEEVGIAVLDSLASQRQSLLGAQEKVRETGAMTIEARRILQRMTRRIITNTISLPRESAASSVHYSGHQMPLLNLTFQEIDSSDNYCNMSSRSSRSRHEDEYLPSDTTRVANEYHSEAAMARSAASWHAGNGTTATYELCDESAMMEAADPVLFQAAVEEHSRRLGLDPAIDTELLWIAKQSLIAPLPDAWYHVTASETGQPYYYNEMTGESRWDHPCDDEYRQLVTDLKQKKAIKTHAHRHAHPVAYYHTGGYHIGKAWQETEYQEHHTAQTKQGWNREDVQNIYNDYNVPSKGLQSQVFTSQEDERHRIANSLSLLNEYVKKLEEMDRQKTRDDEAIAGLKLEIADFDRQLTSRDEELAATKSNVKRLTGFVSELKQQVQQSLSENEDIIAVNQTLTKELSLSRSRMKESIKLHEEAVEAQQTLAKELALAQTKLKETQLKQSGTGGDVALQQSQIEIEHDTTIQLKRQLQQTTDQHTELLAKMEVAQATIRKLQQEAGKHSGEEVQASIAEAAEAIKTLKFRLHEKEKELTGERTRAVSFERELTQLRTSRPSAEEQDLQKQLKASVTNEAARQKEFELMESTLATTIAEKVALEKQLEEFKITCAAQIKDLEDHRLALKREFKAVDCELKAQQVLAKEREDELSRLKIALQNAEIQVSSVAQTIQKERKEAYAEAQHASAEIIRQSNEEKTRAFELYTHEMMARRKLHNRLMELQGNIRVFCRVRPIQPVELNSDQSSVVVFFRDNDHESLELFVGTEVGDKAHQIGQKHPFEFDYVFQPESSQEQVFEQTRALVVSALDGFNVCIFAYGQTGSGKTHTMEGPENDRGVNYRALRELFALRDDRLAADNFECTMKLSILEVYNEAIVDLLEGNGRTSGATSPSAVRGLDVRVGKNGVYVENLIEVEVSNESDVLHLMRMGHSHRSVGSHDFNEHSSRSHLVLSISIETGIKSEARRRISKMHLIDLAGSERVSKTAASGQRLKEAQNINRSLSALGDVIAALGANSKHVPYRNSKLTFLLQDSLSGNSKVLMFVNVSPVQWNAWETLCSLNFASRCRSVALGQAKAMTATSGASNGMQTTMSMHAMIPKGPTPAGTKPLQNR</sequence>
<dbReference type="GO" id="GO:0006886">
    <property type="term" value="P:intracellular protein transport"/>
    <property type="evidence" value="ECO:0007669"/>
    <property type="project" value="InterPro"/>
</dbReference>
<dbReference type="SUPFAM" id="SSF52540">
    <property type="entry name" value="P-loop containing nucleoside triphosphate hydrolases"/>
    <property type="match status" value="1"/>
</dbReference>
<dbReference type="SUPFAM" id="SSF47661">
    <property type="entry name" value="t-snare proteins"/>
    <property type="match status" value="1"/>
</dbReference>
<dbReference type="Pfam" id="PF00225">
    <property type="entry name" value="Kinesin"/>
    <property type="match status" value="1"/>
</dbReference>
<accession>A0A0P1AP18</accession>
<dbReference type="PROSITE" id="PS01159">
    <property type="entry name" value="WW_DOMAIN_1"/>
    <property type="match status" value="1"/>
</dbReference>
<evidence type="ECO:0000256" key="5">
    <source>
        <dbReference type="ARBA" id="ARBA00022448"/>
    </source>
</evidence>
<dbReference type="Proteomes" id="UP000054928">
    <property type="component" value="Unassembled WGS sequence"/>
</dbReference>
<dbReference type="GO" id="GO:0016192">
    <property type="term" value="P:vesicle-mediated transport"/>
    <property type="evidence" value="ECO:0007669"/>
    <property type="project" value="InterPro"/>
</dbReference>
<dbReference type="GO" id="GO:0003777">
    <property type="term" value="F:microtubule motor activity"/>
    <property type="evidence" value="ECO:0007669"/>
    <property type="project" value="InterPro"/>
</dbReference>
<dbReference type="Gene3D" id="1.20.58.400">
    <property type="entry name" value="t-snare proteins"/>
    <property type="match status" value="1"/>
</dbReference>
<dbReference type="Pfam" id="PF00397">
    <property type="entry name" value="WW"/>
    <property type="match status" value="1"/>
</dbReference>
<keyword evidence="11" id="KW-1133">Transmembrane helix</keyword>
<evidence type="ECO:0000256" key="14">
    <source>
        <dbReference type="ARBA" id="ARBA00023136"/>
    </source>
</evidence>
<dbReference type="GO" id="GO:0015075">
    <property type="term" value="F:monoatomic ion transmembrane transporter activity"/>
    <property type="evidence" value="ECO:0007669"/>
    <property type="project" value="InterPro"/>
</dbReference>
<feature type="domain" description="Kinesin motor" evidence="18">
    <location>
        <begin position="994"/>
        <end position="1336"/>
    </location>
</feature>
<evidence type="ECO:0000259" key="18">
    <source>
        <dbReference type="PROSITE" id="PS50067"/>
    </source>
</evidence>
<keyword evidence="15" id="KW-0505">Motor protein</keyword>
<dbReference type="STRING" id="4781.A0A0P1AP18"/>
<dbReference type="SUPFAM" id="SSF58038">
    <property type="entry name" value="SNARE fusion complex"/>
    <property type="match status" value="1"/>
</dbReference>
<dbReference type="InterPro" id="IPR007705">
    <property type="entry name" value="Vesicle_trsprt_v-SNARE_N"/>
</dbReference>
<organism evidence="19 20">
    <name type="scientific">Plasmopara halstedii</name>
    <name type="common">Downy mildew of sunflower</name>
    <dbReference type="NCBI Taxonomy" id="4781"/>
    <lineage>
        <taxon>Eukaryota</taxon>
        <taxon>Sar</taxon>
        <taxon>Stramenopiles</taxon>
        <taxon>Oomycota</taxon>
        <taxon>Peronosporomycetes</taxon>
        <taxon>Peronosporales</taxon>
        <taxon>Peronosporaceae</taxon>
        <taxon>Plasmopara</taxon>
    </lineage>
</organism>
<evidence type="ECO:0000256" key="10">
    <source>
        <dbReference type="ARBA" id="ARBA00022970"/>
    </source>
</evidence>
<evidence type="ECO:0000256" key="1">
    <source>
        <dbReference type="ARBA" id="ARBA00004211"/>
    </source>
</evidence>
<dbReference type="Pfam" id="PF12352">
    <property type="entry name" value="V-SNARE_C"/>
    <property type="match status" value="1"/>
</dbReference>
<dbReference type="GO" id="GO:0031966">
    <property type="term" value="C:mitochondrial membrane"/>
    <property type="evidence" value="ECO:0007669"/>
    <property type="project" value="UniProtKB-SubCell"/>
</dbReference>
<evidence type="ECO:0000256" key="11">
    <source>
        <dbReference type="ARBA" id="ARBA00022989"/>
    </source>
</evidence>